<evidence type="ECO:0000313" key="1">
    <source>
        <dbReference type="EMBL" id="KIK15183.1"/>
    </source>
</evidence>
<dbReference type="HOGENOM" id="CLU_2997323_0_0_1"/>
<evidence type="ECO:0000313" key="2">
    <source>
        <dbReference type="Proteomes" id="UP000054018"/>
    </source>
</evidence>
<reference evidence="1 2" key="1">
    <citation type="submission" date="2014-04" db="EMBL/GenBank/DDBJ databases">
        <authorList>
            <consortium name="DOE Joint Genome Institute"/>
            <person name="Kuo A."/>
            <person name="Kohler A."/>
            <person name="Costa M.D."/>
            <person name="Nagy L.G."/>
            <person name="Floudas D."/>
            <person name="Copeland A."/>
            <person name="Barry K.W."/>
            <person name="Cichocki N."/>
            <person name="Veneault-Fourrey C."/>
            <person name="LaButti K."/>
            <person name="Lindquist E.A."/>
            <person name="Lipzen A."/>
            <person name="Lundell T."/>
            <person name="Morin E."/>
            <person name="Murat C."/>
            <person name="Sun H."/>
            <person name="Tunlid A."/>
            <person name="Henrissat B."/>
            <person name="Grigoriev I.V."/>
            <person name="Hibbett D.S."/>
            <person name="Martin F."/>
            <person name="Nordberg H.P."/>
            <person name="Cantor M.N."/>
            <person name="Hua S.X."/>
        </authorList>
    </citation>
    <scope>NUCLEOTIDE SEQUENCE [LARGE SCALE GENOMIC DNA]</scope>
    <source>
        <strain evidence="1 2">441</strain>
    </source>
</reference>
<dbReference type="AlphaFoldDB" id="A0A0C9Z5A5"/>
<dbReference type="Proteomes" id="UP000054018">
    <property type="component" value="Unassembled WGS sequence"/>
</dbReference>
<organism evidence="1 2">
    <name type="scientific">Pisolithus microcarpus 441</name>
    <dbReference type="NCBI Taxonomy" id="765257"/>
    <lineage>
        <taxon>Eukaryota</taxon>
        <taxon>Fungi</taxon>
        <taxon>Dikarya</taxon>
        <taxon>Basidiomycota</taxon>
        <taxon>Agaricomycotina</taxon>
        <taxon>Agaricomycetes</taxon>
        <taxon>Agaricomycetidae</taxon>
        <taxon>Boletales</taxon>
        <taxon>Sclerodermatineae</taxon>
        <taxon>Pisolithaceae</taxon>
        <taxon>Pisolithus</taxon>
    </lineage>
</organism>
<protein>
    <submittedName>
        <fullName evidence="1">Uncharacterized protein</fullName>
    </submittedName>
</protein>
<accession>A0A0C9Z5A5</accession>
<gene>
    <name evidence="1" type="ORF">PISMIDRAFT_687436</name>
</gene>
<sequence length="57" mass="6690">MHRSAWQRYTVIRARSIRLGFSFIHVTAAHEMTMMNMCISIRVIRHVKVIFLAITST</sequence>
<reference evidence="2" key="2">
    <citation type="submission" date="2015-01" db="EMBL/GenBank/DDBJ databases">
        <title>Evolutionary Origins and Diversification of the Mycorrhizal Mutualists.</title>
        <authorList>
            <consortium name="DOE Joint Genome Institute"/>
            <consortium name="Mycorrhizal Genomics Consortium"/>
            <person name="Kohler A."/>
            <person name="Kuo A."/>
            <person name="Nagy L.G."/>
            <person name="Floudas D."/>
            <person name="Copeland A."/>
            <person name="Barry K.W."/>
            <person name="Cichocki N."/>
            <person name="Veneault-Fourrey C."/>
            <person name="LaButti K."/>
            <person name="Lindquist E.A."/>
            <person name="Lipzen A."/>
            <person name="Lundell T."/>
            <person name="Morin E."/>
            <person name="Murat C."/>
            <person name="Riley R."/>
            <person name="Ohm R."/>
            <person name="Sun H."/>
            <person name="Tunlid A."/>
            <person name="Henrissat B."/>
            <person name="Grigoriev I.V."/>
            <person name="Hibbett D.S."/>
            <person name="Martin F."/>
        </authorList>
    </citation>
    <scope>NUCLEOTIDE SEQUENCE [LARGE SCALE GENOMIC DNA]</scope>
    <source>
        <strain evidence="2">441</strain>
    </source>
</reference>
<name>A0A0C9Z5A5_9AGAM</name>
<dbReference type="EMBL" id="KN833902">
    <property type="protein sequence ID" value="KIK15183.1"/>
    <property type="molecule type" value="Genomic_DNA"/>
</dbReference>
<keyword evidence="2" id="KW-1185">Reference proteome</keyword>
<proteinExistence type="predicted"/>